<comment type="caution">
    <text evidence="2">The sequence shown here is derived from an EMBL/GenBank/DDBJ whole genome shotgun (WGS) entry which is preliminary data.</text>
</comment>
<dbReference type="RefSeq" id="WP_375733201.1">
    <property type="nucleotide sequence ID" value="NZ_JBCGDC010000009.1"/>
</dbReference>
<dbReference type="EMBL" id="JBCGDC010000009">
    <property type="protein sequence ID" value="MFB6392452.1"/>
    <property type="molecule type" value="Genomic_DNA"/>
</dbReference>
<organism evidence="2 3">
    <name type="scientific">Polymorphospora lycopeni</name>
    <dbReference type="NCBI Taxonomy" id="3140240"/>
    <lineage>
        <taxon>Bacteria</taxon>
        <taxon>Bacillati</taxon>
        <taxon>Actinomycetota</taxon>
        <taxon>Actinomycetes</taxon>
        <taxon>Micromonosporales</taxon>
        <taxon>Micromonosporaceae</taxon>
        <taxon>Polymorphospora</taxon>
    </lineage>
</organism>
<evidence type="ECO:0000313" key="2">
    <source>
        <dbReference type="EMBL" id="MFB6392452.1"/>
    </source>
</evidence>
<sequence>GGVTTNAPRPLAGVARTAPAARPGLPLLLAARSHLLTCERELRRDGLSALLADRPAERPARPDDLPVAARLVRAHLAVRRLWSRPQHPMAAPAALARHAWRVGLPVRLVVGVQKHPLHSRAFVELRGTVLDDDPELAEALAPILVVGPEGEAA</sequence>
<dbReference type="InterPro" id="IPR032708">
    <property type="entry name" value="McjB_C"/>
</dbReference>
<keyword evidence="3" id="KW-1185">Reference proteome</keyword>
<evidence type="ECO:0000313" key="3">
    <source>
        <dbReference type="Proteomes" id="UP001582793"/>
    </source>
</evidence>
<gene>
    <name evidence="2" type="ORF">AAFH96_04965</name>
</gene>
<name>A0ABV5CKD7_9ACTN</name>
<protein>
    <submittedName>
        <fullName evidence="2">Lasso peptide biosynthesis protein</fullName>
    </submittedName>
</protein>
<accession>A0ABV5CKD7</accession>
<dbReference type="Pfam" id="PF13471">
    <property type="entry name" value="Transglut_core3"/>
    <property type="match status" value="1"/>
</dbReference>
<feature type="non-terminal residue" evidence="2">
    <location>
        <position position="1"/>
    </location>
</feature>
<reference evidence="2 3" key="1">
    <citation type="submission" date="2024-04" db="EMBL/GenBank/DDBJ databases">
        <title>Polymorphospora sp. isolated from Baiyangdian Lake in Xiong'an New Area.</title>
        <authorList>
            <person name="Zhang X."/>
            <person name="Liu J."/>
        </authorList>
    </citation>
    <scope>NUCLEOTIDE SEQUENCE [LARGE SCALE GENOMIC DNA]</scope>
    <source>
        <strain evidence="2 3">2-325</strain>
    </source>
</reference>
<feature type="domain" description="Microcin J25-processing protein McjB C-terminal" evidence="1">
    <location>
        <begin position="36"/>
        <end position="144"/>
    </location>
</feature>
<dbReference type="Proteomes" id="UP001582793">
    <property type="component" value="Unassembled WGS sequence"/>
</dbReference>
<proteinExistence type="predicted"/>
<evidence type="ECO:0000259" key="1">
    <source>
        <dbReference type="Pfam" id="PF13471"/>
    </source>
</evidence>